<name>A0ABR2QJW9_9ROSI</name>
<evidence type="ECO:0008006" key="3">
    <source>
        <dbReference type="Google" id="ProtNLM"/>
    </source>
</evidence>
<protein>
    <recommendedName>
        <fullName evidence="3">RNase H type-1 domain-containing protein</fullName>
    </recommendedName>
</protein>
<sequence>MFGAVLWNLWLYRNSIVFGNTIGNGGLMLEMSRDLLRVVIRAGKKCGYRPLGQLYISQGACSWSILPSGWVKLNTDGAKRVDNFTYCGCILRDHLGKWLSGFSIFIGVGYFADEELDYSNAFAKLALSMNLEVVRHLSPPLHVEALIHQDLLQVAS</sequence>
<evidence type="ECO:0000313" key="2">
    <source>
        <dbReference type="Proteomes" id="UP001396334"/>
    </source>
</evidence>
<accession>A0ABR2QJW9</accession>
<evidence type="ECO:0000313" key="1">
    <source>
        <dbReference type="EMBL" id="KAK9000968.1"/>
    </source>
</evidence>
<keyword evidence="2" id="KW-1185">Reference proteome</keyword>
<proteinExistence type="predicted"/>
<organism evidence="1 2">
    <name type="scientific">Hibiscus sabdariffa</name>
    <name type="common">roselle</name>
    <dbReference type="NCBI Taxonomy" id="183260"/>
    <lineage>
        <taxon>Eukaryota</taxon>
        <taxon>Viridiplantae</taxon>
        <taxon>Streptophyta</taxon>
        <taxon>Embryophyta</taxon>
        <taxon>Tracheophyta</taxon>
        <taxon>Spermatophyta</taxon>
        <taxon>Magnoliopsida</taxon>
        <taxon>eudicotyledons</taxon>
        <taxon>Gunneridae</taxon>
        <taxon>Pentapetalae</taxon>
        <taxon>rosids</taxon>
        <taxon>malvids</taxon>
        <taxon>Malvales</taxon>
        <taxon>Malvaceae</taxon>
        <taxon>Malvoideae</taxon>
        <taxon>Hibiscus</taxon>
    </lineage>
</organism>
<dbReference type="EMBL" id="JBBPBN010000036">
    <property type="protein sequence ID" value="KAK9000968.1"/>
    <property type="molecule type" value="Genomic_DNA"/>
</dbReference>
<comment type="caution">
    <text evidence="1">The sequence shown here is derived from an EMBL/GenBank/DDBJ whole genome shotgun (WGS) entry which is preliminary data.</text>
</comment>
<dbReference type="Proteomes" id="UP001396334">
    <property type="component" value="Unassembled WGS sequence"/>
</dbReference>
<gene>
    <name evidence="1" type="ORF">V6N11_082762</name>
</gene>
<reference evidence="1 2" key="1">
    <citation type="journal article" date="2024" name="G3 (Bethesda)">
        <title>Genome assembly of Hibiscus sabdariffa L. provides insights into metabolisms of medicinal natural products.</title>
        <authorList>
            <person name="Kim T."/>
        </authorList>
    </citation>
    <scope>NUCLEOTIDE SEQUENCE [LARGE SCALE GENOMIC DNA]</scope>
    <source>
        <strain evidence="1">TK-2024</strain>
        <tissue evidence="1">Old leaves</tissue>
    </source>
</reference>